<feature type="chain" id="PRO_5040281112" evidence="4">
    <location>
        <begin position="25"/>
        <end position="1424"/>
    </location>
</feature>
<dbReference type="InterPro" id="IPR024982">
    <property type="entry name" value="Rax2-like_C"/>
</dbReference>
<dbReference type="SMART" id="SM00326">
    <property type="entry name" value="SH3"/>
    <property type="match status" value="1"/>
</dbReference>
<evidence type="ECO:0000256" key="4">
    <source>
        <dbReference type="SAM" id="SignalP"/>
    </source>
</evidence>
<keyword evidence="3" id="KW-0472">Membrane</keyword>
<name>A0A9P5MZQ2_9AGAM</name>
<keyword evidence="3" id="KW-1133">Transmembrane helix</keyword>
<dbReference type="SUPFAM" id="SSF117281">
    <property type="entry name" value="Kelch motif"/>
    <property type="match status" value="1"/>
</dbReference>
<protein>
    <submittedName>
        <fullName evidence="6">Cortical protein marker for cell polarity-domain-containing protein</fullName>
    </submittedName>
</protein>
<keyword evidence="4" id="KW-0732">Signal</keyword>
<dbReference type="InterPro" id="IPR048266">
    <property type="entry name" value="Rax2-like_second"/>
</dbReference>
<accession>A0A9P5MZQ2</accession>
<dbReference type="Gene3D" id="2.30.30.40">
    <property type="entry name" value="SH3 Domains"/>
    <property type="match status" value="1"/>
</dbReference>
<dbReference type="Pfam" id="PF00018">
    <property type="entry name" value="SH3_1"/>
    <property type="match status" value="1"/>
</dbReference>
<dbReference type="InterPro" id="IPR015915">
    <property type="entry name" value="Kelch-typ_b-propeller"/>
</dbReference>
<comment type="caution">
    <text evidence="6">The sequence shown here is derived from an EMBL/GenBank/DDBJ whole genome shotgun (WGS) entry which is preliminary data.</text>
</comment>
<evidence type="ECO:0000313" key="6">
    <source>
        <dbReference type="EMBL" id="KAF8482696.1"/>
    </source>
</evidence>
<dbReference type="GO" id="GO:1902929">
    <property type="term" value="C:plasma membrane of growing cell tip"/>
    <property type="evidence" value="ECO:0007669"/>
    <property type="project" value="TreeGrafter"/>
</dbReference>
<dbReference type="Pfam" id="PF20843">
    <property type="entry name" value="Rax2_3"/>
    <property type="match status" value="1"/>
</dbReference>
<dbReference type="PANTHER" id="PTHR31778">
    <property type="entry name" value="BUD SITE SELECTION PROTEIN RAX2"/>
    <property type="match status" value="1"/>
</dbReference>
<dbReference type="Gene3D" id="2.120.10.80">
    <property type="entry name" value="Kelch-type beta propeller"/>
    <property type="match status" value="1"/>
</dbReference>
<keyword evidence="3" id="KW-0812">Transmembrane</keyword>
<feature type="domain" description="SH3" evidence="5">
    <location>
        <begin position="1367"/>
        <end position="1424"/>
    </location>
</feature>
<evidence type="ECO:0000256" key="2">
    <source>
        <dbReference type="PROSITE-ProRule" id="PRU00192"/>
    </source>
</evidence>
<keyword evidence="1 2" id="KW-0728">SH3 domain</keyword>
<proteinExistence type="predicted"/>
<reference evidence="6" key="2">
    <citation type="journal article" date="2020" name="Nat. Commun.">
        <title>Large-scale genome sequencing of mycorrhizal fungi provides insights into the early evolution of symbiotic traits.</title>
        <authorList>
            <person name="Miyauchi S."/>
            <person name="Kiss E."/>
            <person name="Kuo A."/>
            <person name="Drula E."/>
            <person name="Kohler A."/>
            <person name="Sanchez-Garcia M."/>
            <person name="Morin E."/>
            <person name="Andreopoulos B."/>
            <person name="Barry K.W."/>
            <person name="Bonito G."/>
            <person name="Buee M."/>
            <person name="Carver A."/>
            <person name="Chen C."/>
            <person name="Cichocki N."/>
            <person name="Clum A."/>
            <person name="Culley D."/>
            <person name="Crous P.W."/>
            <person name="Fauchery L."/>
            <person name="Girlanda M."/>
            <person name="Hayes R.D."/>
            <person name="Keri Z."/>
            <person name="LaButti K."/>
            <person name="Lipzen A."/>
            <person name="Lombard V."/>
            <person name="Magnuson J."/>
            <person name="Maillard F."/>
            <person name="Murat C."/>
            <person name="Nolan M."/>
            <person name="Ohm R.A."/>
            <person name="Pangilinan J."/>
            <person name="Pereira M.F."/>
            <person name="Perotto S."/>
            <person name="Peter M."/>
            <person name="Pfister S."/>
            <person name="Riley R."/>
            <person name="Sitrit Y."/>
            <person name="Stielow J.B."/>
            <person name="Szollosi G."/>
            <person name="Zifcakova L."/>
            <person name="Stursova M."/>
            <person name="Spatafora J.W."/>
            <person name="Tedersoo L."/>
            <person name="Vaario L.M."/>
            <person name="Yamada A."/>
            <person name="Yan M."/>
            <person name="Wang P."/>
            <person name="Xu J."/>
            <person name="Bruns T."/>
            <person name="Baldrian P."/>
            <person name="Vilgalys R."/>
            <person name="Dunand C."/>
            <person name="Henrissat B."/>
            <person name="Grigoriev I.V."/>
            <person name="Hibbett D."/>
            <person name="Nagy L.G."/>
            <person name="Martin F.M."/>
        </authorList>
    </citation>
    <scope>NUCLEOTIDE SEQUENCE</scope>
    <source>
        <strain evidence="6">Prilba</strain>
    </source>
</reference>
<dbReference type="Pfam" id="PF12768">
    <property type="entry name" value="Rax2"/>
    <property type="match status" value="1"/>
</dbReference>
<dbReference type="OrthoDB" id="2503993at2759"/>
<evidence type="ECO:0000259" key="5">
    <source>
        <dbReference type="PROSITE" id="PS50002"/>
    </source>
</evidence>
<evidence type="ECO:0000256" key="3">
    <source>
        <dbReference type="SAM" id="Phobius"/>
    </source>
</evidence>
<dbReference type="InterPro" id="IPR001452">
    <property type="entry name" value="SH3_domain"/>
</dbReference>
<dbReference type="PROSITE" id="PS50002">
    <property type="entry name" value="SH3"/>
    <property type="match status" value="1"/>
</dbReference>
<keyword evidence="7" id="KW-1185">Reference proteome</keyword>
<feature type="transmembrane region" description="Helical" evidence="3">
    <location>
        <begin position="1238"/>
        <end position="1269"/>
    </location>
</feature>
<dbReference type="InterPro" id="IPR036028">
    <property type="entry name" value="SH3-like_dom_sf"/>
</dbReference>
<dbReference type="PANTHER" id="PTHR31778:SF2">
    <property type="entry name" value="BUD SITE SELECTION PROTEIN RAX2"/>
    <property type="match status" value="1"/>
</dbReference>
<organism evidence="6 7">
    <name type="scientific">Russula ochroleuca</name>
    <dbReference type="NCBI Taxonomy" id="152965"/>
    <lineage>
        <taxon>Eukaryota</taxon>
        <taxon>Fungi</taxon>
        <taxon>Dikarya</taxon>
        <taxon>Basidiomycota</taxon>
        <taxon>Agaricomycotina</taxon>
        <taxon>Agaricomycetes</taxon>
        <taxon>Russulales</taxon>
        <taxon>Russulaceae</taxon>
        <taxon>Russula</taxon>
    </lineage>
</organism>
<evidence type="ECO:0000256" key="1">
    <source>
        <dbReference type="ARBA" id="ARBA00022443"/>
    </source>
</evidence>
<reference evidence="6" key="1">
    <citation type="submission" date="2019-10" db="EMBL/GenBank/DDBJ databases">
        <authorList>
            <consortium name="DOE Joint Genome Institute"/>
            <person name="Kuo A."/>
            <person name="Miyauchi S."/>
            <person name="Kiss E."/>
            <person name="Drula E."/>
            <person name="Kohler A."/>
            <person name="Sanchez-Garcia M."/>
            <person name="Andreopoulos B."/>
            <person name="Barry K.W."/>
            <person name="Bonito G."/>
            <person name="Buee M."/>
            <person name="Carver A."/>
            <person name="Chen C."/>
            <person name="Cichocki N."/>
            <person name="Clum A."/>
            <person name="Culley D."/>
            <person name="Crous P.W."/>
            <person name="Fauchery L."/>
            <person name="Girlanda M."/>
            <person name="Hayes R."/>
            <person name="Keri Z."/>
            <person name="LaButti K."/>
            <person name="Lipzen A."/>
            <person name="Lombard V."/>
            <person name="Magnuson J."/>
            <person name="Maillard F."/>
            <person name="Morin E."/>
            <person name="Murat C."/>
            <person name="Nolan M."/>
            <person name="Ohm R."/>
            <person name="Pangilinan J."/>
            <person name="Pereira M."/>
            <person name="Perotto S."/>
            <person name="Peter M."/>
            <person name="Riley R."/>
            <person name="Sitrit Y."/>
            <person name="Stielow B."/>
            <person name="Szollosi G."/>
            <person name="Zifcakova L."/>
            <person name="Stursova M."/>
            <person name="Spatafora J.W."/>
            <person name="Tedersoo L."/>
            <person name="Vaario L.-M."/>
            <person name="Yamada A."/>
            <person name="Yan M."/>
            <person name="Wang P."/>
            <person name="Xu J."/>
            <person name="Bruns T."/>
            <person name="Baldrian P."/>
            <person name="Vilgalys R."/>
            <person name="Henrissat B."/>
            <person name="Grigoriev I.V."/>
            <person name="Hibbett D."/>
            <person name="Nagy L.G."/>
            <person name="Martin F.M."/>
        </authorList>
    </citation>
    <scope>NUCLEOTIDE SEQUENCE</scope>
    <source>
        <strain evidence="6">Prilba</strain>
    </source>
</reference>
<dbReference type="Proteomes" id="UP000759537">
    <property type="component" value="Unassembled WGS sequence"/>
</dbReference>
<evidence type="ECO:0000313" key="7">
    <source>
        <dbReference type="Proteomes" id="UP000759537"/>
    </source>
</evidence>
<gene>
    <name evidence="6" type="ORF">DFH94DRAFT_376094</name>
</gene>
<dbReference type="EMBL" id="WHVB01000005">
    <property type="protein sequence ID" value="KAF8482696.1"/>
    <property type="molecule type" value="Genomic_DNA"/>
</dbReference>
<feature type="signal peptide" evidence="4">
    <location>
        <begin position="1"/>
        <end position="24"/>
    </location>
</feature>
<dbReference type="InterPro" id="IPR048265">
    <property type="entry name" value="Rax2-like_third"/>
</dbReference>
<dbReference type="SUPFAM" id="SSF50044">
    <property type="entry name" value="SH3-domain"/>
    <property type="match status" value="1"/>
</dbReference>
<sequence length="1424" mass="145441">MTFPRRPLWYCITVLALLNVVVCADLPLVDFDRMGTVGLVGTFAGLDFFNSSSANASFDPSTSTLLSRSADGALTRIASTNAGGIVSAGCAIGGTYYLAGNFSSIGNATASNVASYNPTSGAFSALGNGGPNGHVSALYCDSTHNKLWAGGQFSSPASAVAVWDTKASSWSAPPFGGLTGAAAEVLSITTNASQASLFFAGSFLATFNGNGSVLNTTNNPNVPFSQGATPFSSSLVPIPLGAAQIQGAPSSSDPSFSNIENILCPVGNDGPGQTWFAANGNGAQITVRTFQSSSASGVRLGNTFLDGRGTTAFTVTTIPDNAVQQLHYVDPATGQNQTCTTNCPLSTQATIPYQDFTFDDPVNLTGVQVTLSEWIGAGPGLHLFQLLSSGAFASAVGSENGRSCFSPVPSNTTFTGTWTELDANTNIPATTQSILVSTVNVGTSPANGPSFTWMPYVSASGQYTVNLLVPGCTAFQDCALRTSVKVSVFPGGGQAPTVTVVSQQNENDATQQIYSGPIVPSSPNFVTTITMTLADNPTGSGQNGQYMLVADRVQLVLNVANITGTTVNGNGTAVNGKTVFGFLEWPFSLSSGGNAATGLPNTSETSLDVVGLSLFSGLGGVAGVSALSGSVVAAVAHHPSGAIFVGGTFNLSTPNASNVVVFKNGALTAMSGGGLNGPVTSLALYGNTLFVGGSFTSTSNSSQGGLSGIASYDITHDQWSPLIAGVNGPVKSLDIDNGQLSVAGNSTLINSASSGSHGRESQGLALWNISNSAWVNGGGFLLGSLTFVGNGTAPFKGQKQGQILAGNVQDSLSFGASGFVLINNGNDGQPEVDPLTVQLGDDVSPSTATTNRRRANLPNRASTWISRHVTLSRLFARQSSTTLVPLPPSPPAPAPAVLAGTFWTNTTNSQQVAIIGGNFTFTTGNTVSAGVAIYNPSTGALTPLQGQAINGTVRALLVQSTFLFVGGEFTVPGTDFASFAIYDLVHNTWLSSGVPALQGASGASVVVRSLSASTAKANTVIVAGSFAQAGSLQCHAICAWDVVGKQWNVLGNGIQGDIASVAYAGSNQDVLVAGGSITLSGSSSDNVLEFTFNNASWNTVGDGSSLPGPVTAITVNNGNWSSIFAAGSSADGKSSFLAAWNGHVWIAQGSALGGTSTVSQLAMVPLQSQHTAQGIIEGDRMLLMSGNLVSSFGQASSVLFDGQDFIPYLVSASASGSPGSVAGLFNSLANFSFARHNFLATGVVILISIAIAAGIVFLIVLLGILWTLFSRRDEVLGKFDPADIDDDDDSTQHRPSSLLAHINAATSATILGSKGHNVNEEKEAAAGADAGASSIGHDPLSGPDASNYLRAETPSDAFGGGLVGGEETGRSAHARYSFDGGGEGELRLVIGQELEILDDRDHAWWYARDVRTGNEGVVPSAYVY</sequence>
<dbReference type="Pfam" id="PF20842">
    <property type="entry name" value="Rax2_2"/>
    <property type="match status" value="1"/>
</dbReference>